<comment type="cofactor">
    <cofactor evidence="11">
        <name>FAD</name>
        <dbReference type="ChEBI" id="CHEBI:57692"/>
    </cofactor>
    <text evidence="11">Binds 1 FAD per subunit.</text>
</comment>
<comment type="subunit">
    <text evidence="2">Homodimer.</text>
</comment>
<dbReference type="OrthoDB" id="9776382at2"/>
<dbReference type="EMBL" id="QYBB01000001">
    <property type="protein sequence ID" value="RYC33754.1"/>
    <property type="molecule type" value="Genomic_DNA"/>
</dbReference>
<evidence type="ECO:0000256" key="6">
    <source>
        <dbReference type="ARBA" id="ARBA00023002"/>
    </source>
</evidence>
<keyword evidence="3 13" id="KW-0285">Flavoprotein</keyword>
<dbReference type="InterPro" id="IPR016156">
    <property type="entry name" value="FAD/NAD-linked_Rdtase_dimer_sf"/>
</dbReference>
<protein>
    <recommendedName>
        <fullName evidence="14">Glutathione reductase</fullName>
        <shortName evidence="14">GRase</shortName>
        <ecNumber evidence="14">1.8.1.7</ecNumber>
    </recommendedName>
</protein>
<feature type="binding site" evidence="11">
    <location>
        <position position="53"/>
    </location>
    <ligand>
        <name>FAD</name>
        <dbReference type="ChEBI" id="CHEBI:57692"/>
    </ligand>
</feature>
<comment type="similarity">
    <text evidence="1 13">Belongs to the class-I pyridine nucleotide-disulfide oxidoreductase family.</text>
</comment>
<evidence type="ECO:0000259" key="16">
    <source>
        <dbReference type="Pfam" id="PF07992"/>
    </source>
</evidence>
<dbReference type="NCBIfam" id="NF004776">
    <property type="entry name" value="PRK06116.1"/>
    <property type="match status" value="1"/>
</dbReference>
<feature type="disulfide bond" description="Redox-active" evidence="12">
    <location>
        <begin position="44"/>
        <end position="49"/>
    </location>
</feature>
<keyword evidence="6 13" id="KW-0560">Oxidoreductase</keyword>
<evidence type="ECO:0000256" key="10">
    <source>
        <dbReference type="PIRSR" id="PIRSR000350-2"/>
    </source>
</evidence>
<feature type="domain" description="Pyridine nucleotide-disulphide oxidoreductase dimerisation" evidence="15">
    <location>
        <begin position="340"/>
        <end position="448"/>
    </location>
</feature>
<dbReference type="GO" id="GO:0006749">
    <property type="term" value="P:glutathione metabolic process"/>
    <property type="evidence" value="ECO:0007669"/>
    <property type="project" value="InterPro"/>
</dbReference>
<organism evidence="17 18">
    <name type="scientific">Lichenibacterium minor</name>
    <dbReference type="NCBI Taxonomy" id="2316528"/>
    <lineage>
        <taxon>Bacteria</taxon>
        <taxon>Pseudomonadati</taxon>
        <taxon>Pseudomonadota</taxon>
        <taxon>Alphaproteobacteria</taxon>
        <taxon>Hyphomicrobiales</taxon>
        <taxon>Lichenihabitantaceae</taxon>
        <taxon>Lichenibacterium</taxon>
    </lineage>
</organism>
<comment type="catalytic activity">
    <reaction evidence="9 14">
        <text>2 glutathione + NADP(+) = glutathione disulfide + NADPH + H(+)</text>
        <dbReference type="Rhea" id="RHEA:11740"/>
        <dbReference type="ChEBI" id="CHEBI:15378"/>
        <dbReference type="ChEBI" id="CHEBI:57783"/>
        <dbReference type="ChEBI" id="CHEBI:57925"/>
        <dbReference type="ChEBI" id="CHEBI:58297"/>
        <dbReference type="ChEBI" id="CHEBI:58349"/>
        <dbReference type="EC" id="1.8.1.7"/>
    </reaction>
</comment>
<dbReference type="PRINTS" id="PR00411">
    <property type="entry name" value="PNDRDTASEI"/>
</dbReference>
<evidence type="ECO:0000259" key="15">
    <source>
        <dbReference type="Pfam" id="PF02852"/>
    </source>
</evidence>
<dbReference type="Pfam" id="PF07992">
    <property type="entry name" value="Pyr_redox_2"/>
    <property type="match status" value="1"/>
</dbReference>
<dbReference type="GO" id="GO:0050660">
    <property type="term" value="F:flavin adenine dinucleotide binding"/>
    <property type="evidence" value="ECO:0007669"/>
    <property type="project" value="InterPro"/>
</dbReference>
<dbReference type="RefSeq" id="WP_129222613.1">
    <property type="nucleotide sequence ID" value="NZ_QYBB01000001.1"/>
</dbReference>
<evidence type="ECO:0000256" key="1">
    <source>
        <dbReference type="ARBA" id="ARBA00007532"/>
    </source>
</evidence>
<dbReference type="Gene3D" id="3.50.50.60">
    <property type="entry name" value="FAD/NAD(P)-binding domain"/>
    <property type="match status" value="2"/>
</dbReference>
<dbReference type="NCBIfam" id="TIGR01424">
    <property type="entry name" value="gluta_reduc_2"/>
    <property type="match status" value="1"/>
</dbReference>
<evidence type="ECO:0000256" key="13">
    <source>
        <dbReference type="RuleBase" id="RU003691"/>
    </source>
</evidence>
<feature type="binding site" evidence="11">
    <location>
        <begin position="177"/>
        <end position="184"/>
    </location>
    <ligand>
        <name>NAD(+)</name>
        <dbReference type="ChEBI" id="CHEBI:57540"/>
    </ligand>
</feature>
<dbReference type="InterPro" id="IPR006324">
    <property type="entry name" value="GSHR"/>
</dbReference>
<dbReference type="InterPro" id="IPR046952">
    <property type="entry name" value="GSHR/TRXR-like"/>
</dbReference>
<evidence type="ECO:0000256" key="9">
    <source>
        <dbReference type="ARBA" id="ARBA00049142"/>
    </source>
</evidence>
<reference evidence="17 18" key="2">
    <citation type="submission" date="2019-02" db="EMBL/GenBank/DDBJ databases">
        <title>'Lichenibacterium ramalinii' gen. nov. sp. nov., 'Lichenibacterium minor' gen. nov. sp. nov.</title>
        <authorList>
            <person name="Pankratov T."/>
        </authorList>
    </citation>
    <scope>NUCLEOTIDE SEQUENCE [LARGE SCALE GENOMIC DNA]</scope>
    <source>
        <strain evidence="17 18">RmlP026</strain>
    </source>
</reference>
<dbReference type="GO" id="GO:0004362">
    <property type="term" value="F:glutathione-disulfide reductase (NADPH) activity"/>
    <property type="evidence" value="ECO:0007669"/>
    <property type="project" value="UniProtKB-EC"/>
</dbReference>
<keyword evidence="5 14" id="KW-0521">NADP</keyword>
<dbReference type="SUPFAM" id="SSF55424">
    <property type="entry name" value="FAD/NAD-linked reductases, dimerisation (C-terminal) domain"/>
    <property type="match status" value="1"/>
</dbReference>
<keyword evidence="18" id="KW-1185">Reference proteome</keyword>
<dbReference type="PIRSF" id="PIRSF000350">
    <property type="entry name" value="Mercury_reductase_MerA"/>
    <property type="match status" value="1"/>
</dbReference>
<dbReference type="Gene3D" id="3.30.390.30">
    <property type="match status" value="1"/>
</dbReference>
<dbReference type="PROSITE" id="PS00076">
    <property type="entry name" value="PYRIDINE_REDOX_1"/>
    <property type="match status" value="1"/>
</dbReference>
<name>A0A4V1RV83_9HYPH</name>
<sequence length="484" mass="51576">MSTPDRVDYFVIGAGSGGVRSGRIAASHGAKVIVAEDFRIGGTCVIRGCVPKKLYVYASRFADEFADAAGFGWTVGATSFDWPDLVRAKEGEITRLSGLYRQNLEKAGASFVESRVRVDGPNAVVTADGRRIEAEHILVATGGRPTMHPDIPGLEHAITSNEIFDLKVFPRRLVVVGAGYIGLEFASAFARLGADVTVMFRGDQILSGFDDDMRDGLADALREAGITLLPRTLPQALTRSDGCVEVLMPDGSTLVADQVLMATGRAPNTRNLGLAEAGVALDDHGAVKVDAFSHSSVASIHAVGDVTDRVNLTPVAVREGHALADTLFGGRPTSVDHEHIASAVFCTPEIGSLGLTERQARERYDVVDVFKAGFRPLKATLSGRVEKVVFKLVVDGVTDRVLGVHILGPEAGEMIQMIAVAVRMGATKRDFDATMAVHPTMAEEIVTLRTRSARHVRTVSQGIGINDALHDSARARQRTGMAGA</sequence>
<evidence type="ECO:0000256" key="11">
    <source>
        <dbReference type="PIRSR" id="PIRSR000350-3"/>
    </source>
</evidence>
<proteinExistence type="inferred from homology"/>
<dbReference type="GO" id="GO:0045454">
    <property type="term" value="P:cell redox homeostasis"/>
    <property type="evidence" value="ECO:0007669"/>
    <property type="project" value="InterPro"/>
</dbReference>
<feature type="binding site" evidence="11">
    <location>
        <position position="305"/>
    </location>
    <ligand>
        <name>NAD(+)</name>
        <dbReference type="ChEBI" id="CHEBI:57540"/>
    </ligand>
</feature>
<dbReference type="GO" id="GO:0034599">
    <property type="term" value="P:cellular response to oxidative stress"/>
    <property type="evidence" value="ECO:0007669"/>
    <property type="project" value="TreeGrafter"/>
</dbReference>
<evidence type="ECO:0000256" key="8">
    <source>
        <dbReference type="ARBA" id="ARBA00023284"/>
    </source>
</evidence>
<dbReference type="InterPro" id="IPR012999">
    <property type="entry name" value="Pyr_OxRdtase_I_AS"/>
</dbReference>
<feature type="active site" description="Proton acceptor" evidence="10">
    <location>
        <position position="438"/>
    </location>
</feature>
<dbReference type="AlphaFoldDB" id="A0A4V1RV83"/>
<dbReference type="PANTHER" id="PTHR42737:SF2">
    <property type="entry name" value="GLUTATHIONE REDUCTASE"/>
    <property type="match status" value="1"/>
</dbReference>
<dbReference type="InterPro" id="IPR001100">
    <property type="entry name" value="Pyr_nuc-diS_OxRdtase"/>
</dbReference>
<accession>A0A4V1RV83</accession>
<keyword evidence="11" id="KW-0520">NAD</keyword>
<dbReference type="InterPro" id="IPR036188">
    <property type="entry name" value="FAD/NAD-bd_sf"/>
</dbReference>
<gene>
    <name evidence="17" type="primary">gor</name>
    <name evidence="17" type="ORF">D3273_00415</name>
</gene>
<evidence type="ECO:0000256" key="2">
    <source>
        <dbReference type="ARBA" id="ARBA00011738"/>
    </source>
</evidence>
<evidence type="ECO:0000256" key="12">
    <source>
        <dbReference type="PIRSR" id="PIRSR000350-4"/>
    </source>
</evidence>
<keyword evidence="4 11" id="KW-0274">FAD</keyword>
<dbReference type="GO" id="GO:0050661">
    <property type="term" value="F:NADP binding"/>
    <property type="evidence" value="ECO:0007669"/>
    <property type="project" value="InterPro"/>
</dbReference>
<evidence type="ECO:0000256" key="4">
    <source>
        <dbReference type="ARBA" id="ARBA00022827"/>
    </source>
</evidence>
<evidence type="ECO:0000256" key="3">
    <source>
        <dbReference type="ARBA" id="ARBA00022630"/>
    </source>
</evidence>
<dbReference type="Pfam" id="PF02852">
    <property type="entry name" value="Pyr_redox_dim"/>
    <property type="match status" value="1"/>
</dbReference>
<evidence type="ECO:0000256" key="14">
    <source>
        <dbReference type="RuleBase" id="RU365040"/>
    </source>
</evidence>
<keyword evidence="7" id="KW-1015">Disulfide bond</keyword>
<dbReference type="PRINTS" id="PR00368">
    <property type="entry name" value="FADPNR"/>
</dbReference>
<keyword evidence="8 13" id="KW-0676">Redox-active center</keyword>
<dbReference type="InterPro" id="IPR023753">
    <property type="entry name" value="FAD/NAD-binding_dom"/>
</dbReference>
<evidence type="ECO:0000256" key="7">
    <source>
        <dbReference type="ARBA" id="ARBA00023157"/>
    </source>
</evidence>
<dbReference type="Proteomes" id="UP000290759">
    <property type="component" value="Unassembled WGS sequence"/>
</dbReference>
<evidence type="ECO:0000313" key="18">
    <source>
        <dbReference type="Proteomes" id="UP000290759"/>
    </source>
</evidence>
<dbReference type="GO" id="GO:0005829">
    <property type="term" value="C:cytosol"/>
    <property type="evidence" value="ECO:0007669"/>
    <property type="project" value="TreeGrafter"/>
</dbReference>
<evidence type="ECO:0000313" key="17">
    <source>
        <dbReference type="EMBL" id="RYC33754.1"/>
    </source>
</evidence>
<comment type="function">
    <text evidence="14">Catalyzes the reduction of glutathione disulfide (GSSG) to reduced glutathione (GSH).</text>
</comment>
<dbReference type="PANTHER" id="PTHR42737">
    <property type="entry name" value="GLUTATHIONE REDUCTASE"/>
    <property type="match status" value="1"/>
</dbReference>
<dbReference type="SUPFAM" id="SSF51905">
    <property type="entry name" value="FAD/NAD(P)-binding domain"/>
    <property type="match status" value="1"/>
</dbReference>
<dbReference type="EC" id="1.8.1.7" evidence="14"/>
<reference evidence="17 18" key="1">
    <citation type="submission" date="2018-12" db="EMBL/GenBank/DDBJ databases">
        <authorList>
            <person name="Grouzdev D.S."/>
            <person name="Krutkina M.S."/>
        </authorList>
    </citation>
    <scope>NUCLEOTIDE SEQUENCE [LARGE SCALE GENOMIC DNA]</scope>
    <source>
        <strain evidence="17 18">RmlP026</strain>
    </source>
</reference>
<dbReference type="InterPro" id="IPR004099">
    <property type="entry name" value="Pyr_nucl-diS_OxRdtase_dimer"/>
</dbReference>
<evidence type="ECO:0000256" key="5">
    <source>
        <dbReference type="ARBA" id="ARBA00022857"/>
    </source>
</evidence>
<feature type="binding site" evidence="11">
    <location>
        <position position="264"/>
    </location>
    <ligand>
        <name>NAD(+)</name>
        <dbReference type="ChEBI" id="CHEBI:57540"/>
    </ligand>
</feature>
<comment type="caution">
    <text evidence="17">The sequence shown here is derived from an EMBL/GenBank/DDBJ whole genome shotgun (WGS) entry which is preliminary data.</text>
</comment>
<feature type="domain" description="FAD/NAD(P)-binding" evidence="16">
    <location>
        <begin position="8"/>
        <end position="320"/>
    </location>
</feature>
<keyword evidence="11" id="KW-0547">Nucleotide-binding</keyword>